<evidence type="ECO:0000256" key="8">
    <source>
        <dbReference type="SAM" id="MobiDB-lite"/>
    </source>
</evidence>
<comment type="similarity">
    <text evidence="2">Belongs to the PC-esterase family. CASD1 subfamily.</text>
</comment>
<keyword evidence="5 9" id="KW-1133">Transmembrane helix</keyword>
<accession>A0A9P8IFA8</accession>
<gene>
    <name evidence="11" type="ORF">GP486_007729</name>
</gene>
<organism evidence="11 12">
    <name type="scientific">Trichoglossum hirsutum</name>
    <dbReference type="NCBI Taxonomy" id="265104"/>
    <lineage>
        <taxon>Eukaryota</taxon>
        <taxon>Fungi</taxon>
        <taxon>Dikarya</taxon>
        <taxon>Ascomycota</taxon>
        <taxon>Pezizomycotina</taxon>
        <taxon>Geoglossomycetes</taxon>
        <taxon>Geoglossales</taxon>
        <taxon>Geoglossaceae</taxon>
        <taxon>Trichoglossum</taxon>
    </lineage>
</organism>
<feature type="transmembrane region" description="Helical" evidence="9">
    <location>
        <begin position="492"/>
        <end position="513"/>
    </location>
</feature>
<comment type="caution">
    <text evidence="11">The sequence shown here is derived from an EMBL/GenBank/DDBJ whole genome shotgun (WGS) entry which is preliminary data.</text>
</comment>
<evidence type="ECO:0000256" key="3">
    <source>
        <dbReference type="ARBA" id="ARBA00022679"/>
    </source>
</evidence>
<evidence type="ECO:0000259" key="10">
    <source>
        <dbReference type="Pfam" id="PF07779"/>
    </source>
</evidence>
<feature type="non-terminal residue" evidence="11">
    <location>
        <position position="830"/>
    </location>
</feature>
<evidence type="ECO:0000256" key="4">
    <source>
        <dbReference type="ARBA" id="ARBA00022692"/>
    </source>
</evidence>
<evidence type="ECO:0000256" key="9">
    <source>
        <dbReference type="SAM" id="Phobius"/>
    </source>
</evidence>
<evidence type="ECO:0000256" key="1">
    <source>
        <dbReference type="ARBA" id="ARBA00004141"/>
    </source>
</evidence>
<keyword evidence="12" id="KW-1185">Reference proteome</keyword>
<feature type="transmembrane region" description="Helical" evidence="9">
    <location>
        <begin position="432"/>
        <end position="456"/>
    </location>
</feature>
<dbReference type="GO" id="GO:0016740">
    <property type="term" value="F:transferase activity"/>
    <property type="evidence" value="ECO:0007669"/>
    <property type="project" value="UniProtKB-KW"/>
</dbReference>
<evidence type="ECO:0000256" key="5">
    <source>
        <dbReference type="ARBA" id="ARBA00022989"/>
    </source>
</evidence>
<evidence type="ECO:0000256" key="7">
    <source>
        <dbReference type="ARBA" id="ARBA00023180"/>
    </source>
</evidence>
<feature type="region of interest" description="Disordered" evidence="8">
    <location>
        <begin position="742"/>
        <end position="761"/>
    </location>
</feature>
<name>A0A9P8IFA8_9PEZI</name>
<keyword evidence="4 9" id="KW-0812">Transmembrane</keyword>
<comment type="subcellular location">
    <subcellularLocation>
        <location evidence="1">Membrane</location>
        <topology evidence="1">Multi-pass membrane protein</topology>
    </subcellularLocation>
</comment>
<keyword evidence="6 9" id="KW-0472">Membrane</keyword>
<keyword evidence="7" id="KW-0325">Glycoprotein</keyword>
<dbReference type="AlphaFoldDB" id="A0A9P8IFA8"/>
<dbReference type="GO" id="GO:0005794">
    <property type="term" value="C:Golgi apparatus"/>
    <property type="evidence" value="ECO:0007669"/>
    <property type="project" value="UniProtKB-ARBA"/>
</dbReference>
<feature type="transmembrane region" description="Helical" evidence="9">
    <location>
        <begin position="566"/>
        <end position="586"/>
    </location>
</feature>
<dbReference type="Pfam" id="PF07779">
    <property type="entry name" value="Cas1_AcylT"/>
    <property type="match status" value="1"/>
</dbReference>
<dbReference type="PANTHER" id="PTHR13533">
    <property type="entry name" value="N-ACETYLNEURAMINATE 9-O-ACETYLTRANSFERASE"/>
    <property type="match status" value="1"/>
</dbReference>
<evidence type="ECO:0000256" key="2">
    <source>
        <dbReference type="ARBA" id="ARBA00010666"/>
    </source>
</evidence>
<evidence type="ECO:0000313" key="11">
    <source>
        <dbReference type="EMBL" id="KAH0550907.1"/>
    </source>
</evidence>
<feature type="transmembrane region" description="Helical" evidence="9">
    <location>
        <begin position="606"/>
        <end position="625"/>
    </location>
</feature>
<dbReference type="Proteomes" id="UP000750711">
    <property type="component" value="Unassembled WGS sequence"/>
</dbReference>
<keyword evidence="3" id="KW-0808">Transferase</keyword>
<feature type="transmembrane region" description="Helical" evidence="9">
    <location>
        <begin position="330"/>
        <end position="346"/>
    </location>
</feature>
<protein>
    <recommendedName>
        <fullName evidence="10">Cas1p 10 TM acyl transferase domain-containing protein</fullName>
    </recommendedName>
</protein>
<proteinExistence type="inferred from homology"/>
<dbReference type="InterPro" id="IPR012419">
    <property type="entry name" value="Cas1_AcylTrans_dom"/>
</dbReference>
<feature type="domain" description="Cas1p 10 TM acyl transferase" evidence="10">
    <location>
        <begin position="258"/>
        <end position="740"/>
    </location>
</feature>
<evidence type="ECO:0000313" key="12">
    <source>
        <dbReference type="Proteomes" id="UP000750711"/>
    </source>
</evidence>
<evidence type="ECO:0000256" key="6">
    <source>
        <dbReference type="ARBA" id="ARBA00023136"/>
    </source>
</evidence>
<dbReference type="GO" id="GO:0005975">
    <property type="term" value="P:carbohydrate metabolic process"/>
    <property type="evidence" value="ECO:0007669"/>
    <property type="project" value="UniProtKB-ARBA"/>
</dbReference>
<dbReference type="PANTHER" id="PTHR13533:SF1">
    <property type="entry name" value="N-ACETYLNEURAMINATE 9-O-ACETYLTRANSFERASE"/>
    <property type="match status" value="1"/>
</dbReference>
<sequence length="830" mass="95640">MHEYKREELVACLKHKRMVLIGDSTTRQVFWAMAKKLDKDGAIDDMSAARKHVDLFFGRDGVGLEFIWDPYLNSSRLHEELEAYRNTPHSSTEKGKEQGESAALILVGGGLWFARHVPANTLKAFKDSIDRIIPYMNPPATAPPKAIPRPFALDRESENLLLMTPVQVPQYDILSPPRSETITSEKVDAMNGYLQHLSEFQNADIVWSFSLMTWKQRAAYEQNGLHVVDNVANRKADVLLNLRCNAEAAVGMGDQGYPYDRTCCSNYRKLGWVQRIGLFGSLAILPSLVWITRTGSLPAHFRKIDASTEMWMADIKVDRKRIRLLPSGKVLRAILVFSLAVVYCFYADRTHVFEKMHKQRSTKEFVVLSGASFLLGLLSVRRSASLTVPTSGSRKERVLDQPFLSRHQTDEWKGWMQFVILVYHYAGTSKILWIYIIVRLLVASYLFMTGFGHTVYFYKEGDYSLRRVTGVLVRLNLLNCVLPYMMRTDYLFYYFTPLVSFWFIVVYVTMWIGHGRNNSLPFISSKVVISAVLVAAFTKLHGPLEAVFAIISYTCRLHWNVKEWRFRVSLDMFVVYIGMTIAILLVRGTVPPRNQWVESVLKYQHLQLALLSISFLVLYTFATVSCRFPDKRDYNRWHPYISFLPVVAFTIVRNSHRHLRNFYSPVFAWLGRCSLETFTLQFHIWMAGDTKGLLSLGIFRNWSEGRWYNFAVVTAVFLYTSWRVARVTGVLTQWIIRGEDRRSGGQDGMHTGKDDRDEQGGELEIPLRKSRDSGRQTMVIDGEASCGETSRWEVGRVIMRWKWLLVRLWRCEDLAVRLGVLTVAMWFLNV</sequence>
<reference evidence="11" key="1">
    <citation type="submission" date="2021-03" db="EMBL/GenBank/DDBJ databases">
        <title>Comparative genomics and phylogenomic investigation of the class Geoglossomycetes provide insights into ecological specialization and systematics.</title>
        <authorList>
            <person name="Melie T."/>
            <person name="Pirro S."/>
            <person name="Miller A.N."/>
            <person name="Quandt A."/>
        </authorList>
    </citation>
    <scope>NUCLEOTIDE SEQUENCE</scope>
    <source>
        <strain evidence="11">CAQ_001_2017</strain>
    </source>
</reference>
<dbReference type="GO" id="GO:0016020">
    <property type="term" value="C:membrane"/>
    <property type="evidence" value="ECO:0007669"/>
    <property type="project" value="UniProtKB-SubCell"/>
</dbReference>
<dbReference type="EMBL" id="JAGHQM010002368">
    <property type="protein sequence ID" value="KAH0550907.1"/>
    <property type="molecule type" value="Genomic_DNA"/>
</dbReference>
<feature type="transmembrane region" description="Helical" evidence="9">
    <location>
        <begin position="468"/>
        <end position="486"/>
    </location>
</feature>